<dbReference type="SMART" id="SM00199">
    <property type="entry name" value="SCY"/>
    <property type="match status" value="1"/>
</dbReference>
<dbReference type="InterPro" id="IPR039809">
    <property type="entry name" value="Chemokine_b/g/d"/>
</dbReference>
<gene>
    <name evidence="4" type="ORF">EXN66_Car004901</name>
</gene>
<keyword evidence="2" id="KW-0732">Signal</keyword>
<evidence type="ECO:0000313" key="4">
    <source>
        <dbReference type="EMBL" id="KAF3689229.1"/>
    </source>
</evidence>
<dbReference type="GO" id="GO:0008009">
    <property type="term" value="F:chemokine activity"/>
    <property type="evidence" value="ECO:0007669"/>
    <property type="project" value="InterPro"/>
</dbReference>
<reference evidence="5" key="2">
    <citation type="submission" date="2019-02" db="EMBL/GenBank/DDBJ databases">
        <title>Opniocepnalus argus Var Kimnra genome.</title>
        <authorList>
            <person name="Zhou C."/>
            <person name="Xiao S."/>
        </authorList>
    </citation>
    <scope>NUCLEOTIDE SEQUENCE [LARGE SCALE GENOMIC DNA]</scope>
</reference>
<dbReference type="PANTHER" id="PTHR12015:SF198">
    <property type="entry name" value="PLATELET BASIC PROTEIN"/>
    <property type="match status" value="1"/>
</dbReference>
<protein>
    <submittedName>
        <fullName evidence="4">C-X-C motif chemokine 11 Beta-R1 H174 Interferon gamma-inducible protein 9</fullName>
    </submittedName>
</protein>
<dbReference type="Proteomes" id="UP000503349">
    <property type="component" value="Chromosome 4"/>
</dbReference>
<evidence type="ECO:0000256" key="1">
    <source>
        <dbReference type="ARBA" id="ARBA00022514"/>
    </source>
</evidence>
<dbReference type="EMBL" id="CM015715">
    <property type="protein sequence ID" value="KAF3689229.1"/>
    <property type="molecule type" value="Genomic_DNA"/>
</dbReference>
<dbReference type="InterPro" id="IPR001811">
    <property type="entry name" value="Chemokine_IL8-like_dom"/>
</dbReference>
<accession>A0A6G1PG97</accession>
<dbReference type="AlphaFoldDB" id="A0A6G1PG97"/>
<dbReference type="PANTHER" id="PTHR12015">
    <property type="entry name" value="SMALL INDUCIBLE CYTOKINE A"/>
    <property type="match status" value="1"/>
</dbReference>
<dbReference type="SUPFAM" id="SSF54117">
    <property type="entry name" value="Interleukin 8-like chemokines"/>
    <property type="match status" value="1"/>
</dbReference>
<evidence type="ECO:0000259" key="3">
    <source>
        <dbReference type="SMART" id="SM00199"/>
    </source>
</evidence>
<feature type="domain" description="Chemokine interleukin-8-like" evidence="3">
    <location>
        <begin position="26"/>
        <end position="88"/>
    </location>
</feature>
<feature type="chain" id="PRO_5026273995" evidence="2">
    <location>
        <begin position="21"/>
        <end position="95"/>
    </location>
</feature>
<dbReference type="InterPro" id="IPR036048">
    <property type="entry name" value="Interleukin_8-like_sf"/>
</dbReference>
<dbReference type="GO" id="GO:0006955">
    <property type="term" value="P:immune response"/>
    <property type="evidence" value="ECO:0007669"/>
    <property type="project" value="InterPro"/>
</dbReference>
<organism evidence="4 5">
    <name type="scientific">Channa argus</name>
    <name type="common">Northern snakehead</name>
    <name type="synonym">Ophicephalus argus</name>
    <dbReference type="NCBI Taxonomy" id="215402"/>
    <lineage>
        <taxon>Eukaryota</taxon>
        <taxon>Metazoa</taxon>
        <taxon>Chordata</taxon>
        <taxon>Craniata</taxon>
        <taxon>Vertebrata</taxon>
        <taxon>Euteleostomi</taxon>
        <taxon>Actinopterygii</taxon>
        <taxon>Neopterygii</taxon>
        <taxon>Teleostei</taxon>
        <taxon>Neoteleostei</taxon>
        <taxon>Acanthomorphata</taxon>
        <taxon>Anabantaria</taxon>
        <taxon>Anabantiformes</taxon>
        <taxon>Channoidei</taxon>
        <taxon>Channidae</taxon>
        <taxon>Channa</taxon>
    </lineage>
</organism>
<name>A0A6G1PG97_CHAAH</name>
<keyword evidence="1" id="KW-0202">Cytokine</keyword>
<proteinExistence type="predicted"/>
<evidence type="ECO:0000256" key="2">
    <source>
        <dbReference type="SAM" id="SignalP"/>
    </source>
</evidence>
<keyword evidence="5" id="KW-1185">Reference proteome</keyword>
<dbReference type="Gene3D" id="2.40.50.40">
    <property type="match status" value="1"/>
</dbReference>
<feature type="signal peptide" evidence="2">
    <location>
        <begin position="1"/>
        <end position="20"/>
    </location>
</feature>
<evidence type="ECO:0000313" key="5">
    <source>
        <dbReference type="Proteomes" id="UP000503349"/>
    </source>
</evidence>
<reference evidence="4 5" key="1">
    <citation type="submission" date="2019-02" db="EMBL/GenBank/DDBJ databases">
        <title>Opniocepnalus argus genome.</title>
        <authorList>
            <person name="Zhou C."/>
            <person name="Xiao S."/>
        </authorList>
    </citation>
    <scope>NUCLEOTIDE SEQUENCE [LARGE SCALE GENOMIC DNA]</scope>
    <source>
        <strain evidence="4">OARG1902GOOAL</strain>
        <tissue evidence="4">Muscle</tissue>
    </source>
</reference>
<dbReference type="GO" id="GO:0005615">
    <property type="term" value="C:extracellular space"/>
    <property type="evidence" value="ECO:0007669"/>
    <property type="project" value="UniProtKB-KW"/>
</dbReference>
<dbReference type="Pfam" id="PF00048">
    <property type="entry name" value="IL8"/>
    <property type="match status" value="1"/>
</dbReference>
<sequence length="95" mass="10358">MKTVPVITFLTCLLVLCAQGLPASGSSKCKCLNSYIGRVSRQQIKGNPVIHLPSTFCPHTEIIVTTTTDKEKCVNPQSPFGKLILKNHKHKNPSA</sequence>